<dbReference type="KEGG" id="psco:LY89DRAFT_728001"/>
<keyword evidence="3" id="KW-1185">Reference proteome</keyword>
<sequence>MECEQCNTQEQTLVTLSQIAAGLLNFYVAAFSSYSIAELEGEAPQSVYSTSHATPAASSHRLITLAPDLSPKDTHTSSSSSASSPPSTSLSRICIPSQMTLGESQLDASESRILAEQLLADCLLGLDASLGDLETAIDDILHNDHAWQTSGRLVATKALVVETMNRLAKAIGQLRFEAASFGN</sequence>
<accession>A0A194XU49</accession>
<evidence type="ECO:0000313" key="3">
    <source>
        <dbReference type="Proteomes" id="UP000070700"/>
    </source>
</evidence>
<dbReference type="Proteomes" id="UP000070700">
    <property type="component" value="Unassembled WGS sequence"/>
</dbReference>
<feature type="region of interest" description="Disordered" evidence="1">
    <location>
        <begin position="68"/>
        <end position="90"/>
    </location>
</feature>
<dbReference type="AlphaFoldDB" id="A0A194XU49"/>
<protein>
    <submittedName>
        <fullName evidence="2">Uncharacterized protein</fullName>
    </submittedName>
</protein>
<dbReference type="EMBL" id="KQ947405">
    <property type="protein sequence ID" value="KUJ23232.1"/>
    <property type="molecule type" value="Genomic_DNA"/>
</dbReference>
<dbReference type="RefSeq" id="XP_018077587.1">
    <property type="nucleotide sequence ID" value="XM_018219221.1"/>
</dbReference>
<feature type="compositionally biased region" description="Low complexity" evidence="1">
    <location>
        <begin position="76"/>
        <end position="90"/>
    </location>
</feature>
<reference evidence="2 3" key="1">
    <citation type="submission" date="2015-10" db="EMBL/GenBank/DDBJ databases">
        <title>Full genome of DAOMC 229536 Phialocephala scopiformis, a fungal endophyte of spruce producing the potent anti-insectan compound rugulosin.</title>
        <authorList>
            <consortium name="DOE Joint Genome Institute"/>
            <person name="Walker A.K."/>
            <person name="Frasz S.L."/>
            <person name="Seifert K.A."/>
            <person name="Miller J.D."/>
            <person name="Mondo S.J."/>
            <person name="Labutti K."/>
            <person name="Lipzen A."/>
            <person name="Dockter R."/>
            <person name="Kennedy M."/>
            <person name="Grigoriev I.V."/>
            <person name="Spatafora J.W."/>
        </authorList>
    </citation>
    <scope>NUCLEOTIDE SEQUENCE [LARGE SCALE GENOMIC DNA]</scope>
    <source>
        <strain evidence="2 3">CBS 120377</strain>
    </source>
</reference>
<organism evidence="2 3">
    <name type="scientific">Mollisia scopiformis</name>
    <name type="common">Conifer needle endophyte fungus</name>
    <name type="synonym">Phialocephala scopiformis</name>
    <dbReference type="NCBI Taxonomy" id="149040"/>
    <lineage>
        <taxon>Eukaryota</taxon>
        <taxon>Fungi</taxon>
        <taxon>Dikarya</taxon>
        <taxon>Ascomycota</taxon>
        <taxon>Pezizomycotina</taxon>
        <taxon>Leotiomycetes</taxon>
        <taxon>Helotiales</taxon>
        <taxon>Mollisiaceae</taxon>
        <taxon>Mollisia</taxon>
    </lineage>
</organism>
<proteinExistence type="predicted"/>
<evidence type="ECO:0000256" key="1">
    <source>
        <dbReference type="SAM" id="MobiDB-lite"/>
    </source>
</evidence>
<dbReference type="InParanoid" id="A0A194XU49"/>
<name>A0A194XU49_MOLSC</name>
<gene>
    <name evidence="2" type="ORF">LY89DRAFT_728001</name>
</gene>
<dbReference type="GeneID" id="28828947"/>
<evidence type="ECO:0000313" key="2">
    <source>
        <dbReference type="EMBL" id="KUJ23232.1"/>
    </source>
</evidence>